<feature type="domain" description="EGF-like" evidence="4">
    <location>
        <begin position="110"/>
        <end position="179"/>
    </location>
</feature>
<dbReference type="Pfam" id="PF24143">
    <property type="entry name" value="Beta-sand_ComC_2nd"/>
    <property type="match status" value="1"/>
</dbReference>
<proteinExistence type="predicted"/>
<feature type="region of interest" description="Disordered" evidence="1">
    <location>
        <begin position="196"/>
        <end position="219"/>
    </location>
</feature>
<dbReference type="KEGG" id="ddi:DDB_G0286313"/>
<evidence type="ECO:0000313" key="5">
    <source>
        <dbReference type="EMBL" id="EAL64332.1"/>
    </source>
</evidence>
<dbReference type="VEuPathDB" id="AmoebaDB:DDB_G0286313"/>
<dbReference type="PANTHER" id="PTHR24032">
    <property type="entry name" value="EGF-LIKE DOMAIN-CONTAINING PROTEIN-RELATED-RELATED"/>
    <property type="match status" value="1"/>
</dbReference>
<organism evidence="5 6">
    <name type="scientific">Dictyostelium discoideum</name>
    <name type="common">Social amoeba</name>
    <dbReference type="NCBI Taxonomy" id="44689"/>
    <lineage>
        <taxon>Eukaryota</taxon>
        <taxon>Amoebozoa</taxon>
        <taxon>Evosea</taxon>
        <taxon>Eumycetozoa</taxon>
        <taxon>Dictyostelia</taxon>
        <taxon>Dictyosteliales</taxon>
        <taxon>Dictyosteliaceae</taxon>
        <taxon>Dictyostelium</taxon>
    </lineage>
</organism>
<dbReference type="RefSeq" id="XP_637851.1">
    <property type="nucleotide sequence ID" value="XM_632759.1"/>
</dbReference>
<evidence type="ECO:0000313" key="6">
    <source>
        <dbReference type="Proteomes" id="UP000002195"/>
    </source>
</evidence>
<dbReference type="AlphaFoldDB" id="Q54LY0"/>
<dbReference type="EMBL" id="AAFI02000085">
    <property type="protein sequence ID" value="EAL64332.1"/>
    <property type="molecule type" value="Genomic_DNA"/>
</dbReference>
<comment type="caution">
    <text evidence="5">The sequence shown here is derived from an EMBL/GenBank/DDBJ whole genome shotgun (WGS) entry which is preliminary data.</text>
</comment>
<evidence type="ECO:0000256" key="1">
    <source>
        <dbReference type="SAM" id="MobiDB-lite"/>
    </source>
</evidence>
<dbReference type="InParanoid" id="Q54LY0"/>
<sequence length="247" mass="28379">MKLLILLISIFLFFNFVLSQNLIIPNLNYEKLPNKTFTLRGDGIGNESFNSSIDIKNNVKVILEWKYDKAKNQFKSNWPKNAENVTVPDILIIEIENNDYIFSTDKTKQPDIKNVILKSNQLIIKGKYFSYNISDISITSGDTEICFVKKSTFNSIECQMENPTAFQLNSVAMLIIGKDRGDSFRICEDCQFKTNTNTNTNNNNNNENNNNDDDNNYNNNDNNNSSIKLSSNLILLLLLLLFSIFFY</sequence>
<dbReference type="HOGENOM" id="CLU_1126230_0_0_1"/>
<keyword evidence="3" id="KW-0732">Signal</keyword>
<evidence type="ECO:0000256" key="3">
    <source>
        <dbReference type="SAM" id="SignalP"/>
    </source>
</evidence>
<dbReference type="OMA" id="IECQMEN"/>
<evidence type="ECO:0000259" key="4">
    <source>
        <dbReference type="Pfam" id="PF24143"/>
    </source>
</evidence>
<feature type="transmembrane region" description="Helical" evidence="2">
    <location>
        <begin position="229"/>
        <end position="246"/>
    </location>
</feature>
<keyword evidence="6" id="KW-1185">Reference proteome</keyword>
<feature type="signal peptide" evidence="3">
    <location>
        <begin position="1"/>
        <end position="19"/>
    </location>
</feature>
<dbReference type="Proteomes" id="UP000002195">
    <property type="component" value="Unassembled WGS sequence"/>
</dbReference>
<dbReference type="eggNOG" id="ENOG502RI1X">
    <property type="taxonomic scope" value="Eukaryota"/>
</dbReference>
<accession>Q54LY0</accession>
<dbReference type="GeneID" id="8625565"/>
<dbReference type="InterPro" id="IPR057015">
    <property type="entry name" value="B-sand_ComC_2nd"/>
</dbReference>
<protein>
    <recommendedName>
        <fullName evidence="4">EGF-like domain-containing protein</fullName>
    </recommendedName>
</protein>
<evidence type="ECO:0000256" key="2">
    <source>
        <dbReference type="SAM" id="Phobius"/>
    </source>
</evidence>
<keyword evidence="2" id="KW-0812">Transmembrane</keyword>
<gene>
    <name evidence="5" type="ORF">DDB_G0286313</name>
</gene>
<dbReference type="dictyBase" id="DDB_G0286313"/>
<dbReference type="FunCoup" id="Q54LY0">
    <property type="interactions" value="877"/>
</dbReference>
<feature type="chain" id="PRO_5004250031" description="EGF-like domain-containing protein" evidence="3">
    <location>
        <begin position="20"/>
        <end position="247"/>
    </location>
</feature>
<keyword evidence="2" id="KW-0472">Membrane</keyword>
<name>Q54LY0_DICDI</name>
<feature type="compositionally biased region" description="Low complexity" evidence="1">
    <location>
        <begin position="196"/>
        <end position="209"/>
    </location>
</feature>
<dbReference type="PaxDb" id="44689-DDB0186923"/>
<reference evidence="5 6" key="1">
    <citation type="journal article" date="2005" name="Nature">
        <title>The genome of the social amoeba Dictyostelium discoideum.</title>
        <authorList>
            <consortium name="The Dictyostelium discoideum Sequencing Consortium"/>
            <person name="Eichinger L."/>
            <person name="Pachebat J.A."/>
            <person name="Glockner G."/>
            <person name="Rajandream M.A."/>
            <person name="Sucgang R."/>
            <person name="Berriman M."/>
            <person name="Song J."/>
            <person name="Olsen R."/>
            <person name="Szafranski K."/>
            <person name="Xu Q."/>
            <person name="Tunggal B."/>
            <person name="Kummerfeld S."/>
            <person name="Madera M."/>
            <person name="Konfortov B.A."/>
            <person name="Rivero F."/>
            <person name="Bankier A.T."/>
            <person name="Lehmann R."/>
            <person name="Hamlin N."/>
            <person name="Davies R."/>
            <person name="Gaudet P."/>
            <person name="Fey P."/>
            <person name="Pilcher K."/>
            <person name="Chen G."/>
            <person name="Saunders D."/>
            <person name="Sodergren E."/>
            <person name="Davis P."/>
            <person name="Kerhornou A."/>
            <person name="Nie X."/>
            <person name="Hall N."/>
            <person name="Anjard C."/>
            <person name="Hemphill L."/>
            <person name="Bason N."/>
            <person name="Farbrother P."/>
            <person name="Desany B."/>
            <person name="Just E."/>
            <person name="Morio T."/>
            <person name="Rost R."/>
            <person name="Churcher C."/>
            <person name="Cooper J."/>
            <person name="Haydock S."/>
            <person name="van Driessche N."/>
            <person name="Cronin A."/>
            <person name="Goodhead I."/>
            <person name="Muzny D."/>
            <person name="Mourier T."/>
            <person name="Pain A."/>
            <person name="Lu M."/>
            <person name="Harper D."/>
            <person name="Lindsay R."/>
            <person name="Hauser H."/>
            <person name="James K."/>
            <person name="Quiles M."/>
            <person name="Madan Babu M."/>
            <person name="Saito T."/>
            <person name="Buchrieser C."/>
            <person name="Wardroper A."/>
            <person name="Felder M."/>
            <person name="Thangavelu M."/>
            <person name="Johnson D."/>
            <person name="Knights A."/>
            <person name="Loulseged H."/>
            <person name="Mungall K."/>
            <person name="Oliver K."/>
            <person name="Price C."/>
            <person name="Quail M.A."/>
            <person name="Urushihara H."/>
            <person name="Hernandez J."/>
            <person name="Rabbinowitsch E."/>
            <person name="Steffen D."/>
            <person name="Sanders M."/>
            <person name="Ma J."/>
            <person name="Kohara Y."/>
            <person name="Sharp S."/>
            <person name="Simmonds M."/>
            <person name="Spiegler S."/>
            <person name="Tivey A."/>
            <person name="Sugano S."/>
            <person name="White B."/>
            <person name="Walker D."/>
            <person name="Woodward J."/>
            <person name="Winckler T."/>
            <person name="Tanaka Y."/>
            <person name="Shaulsky G."/>
            <person name="Schleicher M."/>
            <person name="Weinstock G."/>
            <person name="Rosenthal A."/>
            <person name="Cox E.C."/>
            <person name="Chisholm R.L."/>
            <person name="Gibbs R."/>
            <person name="Loomis W.F."/>
            <person name="Platzer M."/>
            <person name="Kay R.R."/>
            <person name="Williams J."/>
            <person name="Dear P.H."/>
            <person name="Noegel A.A."/>
            <person name="Barrell B."/>
            <person name="Kuspa A."/>
        </authorList>
    </citation>
    <scope>NUCLEOTIDE SEQUENCE [LARGE SCALE GENOMIC DNA]</scope>
    <source>
        <strain evidence="5 6">AX4</strain>
    </source>
</reference>
<keyword evidence="2" id="KW-1133">Transmembrane helix</keyword>
<dbReference type="InterPro" id="IPR053331">
    <property type="entry name" value="EGF-like_comC"/>
</dbReference>